<dbReference type="GO" id="GO:0042393">
    <property type="term" value="F:histone binding"/>
    <property type="evidence" value="ECO:0007669"/>
    <property type="project" value="UniProtKB-ARBA"/>
</dbReference>
<dbReference type="EMBL" id="JAJJMB010016078">
    <property type="protein sequence ID" value="KAI3849845.1"/>
    <property type="molecule type" value="Genomic_DNA"/>
</dbReference>
<comment type="subcellular location">
    <subcellularLocation>
        <location evidence="1">Nucleus</location>
    </subcellularLocation>
</comment>
<feature type="compositionally biased region" description="Acidic residues" evidence="6">
    <location>
        <begin position="182"/>
        <end position="203"/>
    </location>
</feature>
<dbReference type="GO" id="GO:0006334">
    <property type="term" value="P:nucleosome assembly"/>
    <property type="evidence" value="ECO:0007669"/>
    <property type="project" value="InterPro"/>
</dbReference>
<evidence type="ECO:0000313" key="8">
    <source>
        <dbReference type="Proteomes" id="UP001202328"/>
    </source>
</evidence>
<dbReference type="Proteomes" id="UP001202328">
    <property type="component" value="Unassembled WGS sequence"/>
</dbReference>
<proteinExistence type="inferred from homology"/>
<keyword evidence="3" id="KW-0143">Chaperone</keyword>
<dbReference type="FunFam" id="3.30.1120.90:FF:000005">
    <property type="entry name" value="Nucleosome assembly protein11"/>
    <property type="match status" value="1"/>
</dbReference>
<evidence type="ECO:0000256" key="2">
    <source>
        <dbReference type="ARBA" id="ARBA00009947"/>
    </source>
</evidence>
<dbReference type="GO" id="GO:0000724">
    <property type="term" value="P:double-strand break repair via homologous recombination"/>
    <property type="evidence" value="ECO:0007669"/>
    <property type="project" value="UniProtKB-ARBA"/>
</dbReference>
<comment type="similarity">
    <text evidence="2 5">Belongs to the nucleosome assembly protein (NAP) family.</text>
</comment>
<evidence type="ECO:0000256" key="1">
    <source>
        <dbReference type="ARBA" id="ARBA00004123"/>
    </source>
</evidence>
<dbReference type="GO" id="GO:0005634">
    <property type="term" value="C:nucleus"/>
    <property type="evidence" value="ECO:0007669"/>
    <property type="project" value="UniProtKB-SubCell"/>
</dbReference>
<evidence type="ECO:0000256" key="5">
    <source>
        <dbReference type="RuleBase" id="RU003876"/>
    </source>
</evidence>
<keyword evidence="8" id="KW-1185">Reference proteome</keyword>
<dbReference type="SUPFAM" id="SSF143113">
    <property type="entry name" value="NAP-like"/>
    <property type="match status" value="1"/>
</dbReference>
<evidence type="ECO:0000256" key="4">
    <source>
        <dbReference type="ARBA" id="ARBA00023242"/>
    </source>
</evidence>
<dbReference type="InterPro" id="IPR037231">
    <property type="entry name" value="NAP-like_sf"/>
</dbReference>
<sequence>MKTNDVLREEIKEHDEDALKYLKDIKWCKIEEGESKGFKLEFLFDTNPYFSNTVLTKTYHLIDDVETIVEKVIGTKIEWNAGKSLTQKVVKTKRKKGSDVMGTKTEDCESFFNFFNPPRVPEGTDVDENLGMDVDEKIAEELQNQMEQDYDVGSTIRDKIIPHAVSWFTGQADQGEYYEVNNADDEVEDEEDEEEEGGKDDEE</sequence>
<name>A0AAD4X6Q1_9MAGN</name>
<dbReference type="AlphaFoldDB" id="A0AAD4X6Q1"/>
<accession>A0AAD4X6Q1</accession>
<evidence type="ECO:0000313" key="7">
    <source>
        <dbReference type="EMBL" id="KAI3849845.1"/>
    </source>
</evidence>
<evidence type="ECO:0008006" key="9">
    <source>
        <dbReference type="Google" id="ProtNLM"/>
    </source>
</evidence>
<protein>
    <recommendedName>
        <fullName evidence="9">Nucleosome assembly protein 1</fullName>
    </recommendedName>
</protein>
<evidence type="ECO:0000256" key="6">
    <source>
        <dbReference type="SAM" id="MobiDB-lite"/>
    </source>
</evidence>
<evidence type="ECO:0000256" key="3">
    <source>
        <dbReference type="ARBA" id="ARBA00023186"/>
    </source>
</evidence>
<feature type="region of interest" description="Disordered" evidence="6">
    <location>
        <begin position="171"/>
        <end position="203"/>
    </location>
</feature>
<dbReference type="Gene3D" id="3.30.1120.90">
    <property type="entry name" value="Nucleosome assembly protein"/>
    <property type="match status" value="1"/>
</dbReference>
<dbReference type="Pfam" id="PF00956">
    <property type="entry name" value="NAP"/>
    <property type="match status" value="1"/>
</dbReference>
<dbReference type="PANTHER" id="PTHR11875">
    <property type="entry name" value="TESTIS-SPECIFIC Y-ENCODED PROTEIN"/>
    <property type="match status" value="1"/>
</dbReference>
<organism evidence="7 8">
    <name type="scientific">Papaver atlanticum</name>
    <dbReference type="NCBI Taxonomy" id="357466"/>
    <lineage>
        <taxon>Eukaryota</taxon>
        <taxon>Viridiplantae</taxon>
        <taxon>Streptophyta</taxon>
        <taxon>Embryophyta</taxon>
        <taxon>Tracheophyta</taxon>
        <taxon>Spermatophyta</taxon>
        <taxon>Magnoliopsida</taxon>
        <taxon>Ranunculales</taxon>
        <taxon>Papaveraceae</taxon>
        <taxon>Papaveroideae</taxon>
        <taxon>Papaver</taxon>
    </lineage>
</organism>
<dbReference type="InterPro" id="IPR002164">
    <property type="entry name" value="NAP_family"/>
</dbReference>
<gene>
    <name evidence="7" type="ORF">MKW98_026759</name>
</gene>
<comment type="caution">
    <text evidence="7">The sequence shown here is derived from an EMBL/GenBank/DDBJ whole genome shotgun (WGS) entry which is preliminary data.</text>
</comment>
<keyword evidence="4" id="KW-0539">Nucleus</keyword>
<reference evidence="7" key="1">
    <citation type="submission" date="2022-04" db="EMBL/GenBank/DDBJ databases">
        <title>A functionally conserved STORR gene fusion in Papaver species that diverged 16.8 million years ago.</title>
        <authorList>
            <person name="Catania T."/>
        </authorList>
    </citation>
    <scope>NUCLEOTIDE SEQUENCE</scope>
    <source>
        <strain evidence="7">S-188037</strain>
    </source>
</reference>